<dbReference type="PANTHER" id="PTHR45833">
    <property type="entry name" value="METHIONINE SYNTHASE"/>
    <property type="match status" value="1"/>
</dbReference>
<feature type="domain" description="B12-binding" evidence="4">
    <location>
        <begin position="119"/>
        <end position="250"/>
    </location>
</feature>
<dbReference type="SMART" id="SM01018">
    <property type="entry name" value="B12-binding_2"/>
    <property type="match status" value="1"/>
</dbReference>
<dbReference type="Pfam" id="PF02607">
    <property type="entry name" value="B12-binding_2"/>
    <property type="match status" value="1"/>
</dbReference>
<dbReference type="Gene3D" id="1.10.1240.10">
    <property type="entry name" value="Methionine synthase domain"/>
    <property type="match status" value="1"/>
</dbReference>
<dbReference type="FunFam" id="3.40.50.280:FF:000003">
    <property type="entry name" value="Dimethylamine methyltransferase corrinoid protein"/>
    <property type="match status" value="1"/>
</dbReference>
<proteinExistence type="inferred from homology"/>
<dbReference type="InterPro" id="IPR006158">
    <property type="entry name" value="Cobalamin-bd"/>
</dbReference>
<dbReference type="InterPro" id="IPR050554">
    <property type="entry name" value="Met_Synthase/Corrinoid"/>
</dbReference>
<dbReference type="AlphaFoldDB" id="A0A381VGI1"/>
<keyword evidence="2" id="KW-0479">Metal-binding</keyword>
<dbReference type="PANTHER" id="PTHR45833:SF1">
    <property type="entry name" value="METHIONINE SYNTHASE"/>
    <property type="match status" value="1"/>
</dbReference>
<dbReference type="SUPFAM" id="SSF52242">
    <property type="entry name" value="Cobalamin (vitamin B12)-binding domain"/>
    <property type="match status" value="1"/>
</dbReference>
<comment type="similarity">
    <text evidence="1">Belongs to the methylamine corrinoid protein family.</text>
</comment>
<gene>
    <name evidence="6" type="ORF">METZ01_LOCUS91377</name>
</gene>
<dbReference type="InterPro" id="IPR036724">
    <property type="entry name" value="Cobalamin-bd_sf"/>
</dbReference>
<sequence>MPVVNEDLEKELTYVTNPAEESHIRALWNDADPLMQEISVNLIHGNNVDVYDLTKKALDEGFSANTILDDGLVAGMAIVGVKFRDNIIFVPEVLVAARAMKAGMEHVEPILSASGVEPMGTVIMGTVKGDLHDIGKNLCIMMLRGAGFTVVDLGVDTSSDEFIEALEETEASVLGMSALLTTTMPNMGRTIEAIEEVEMRDLVKVMVGGAPLSQEFADDMGADGYGKDAIECVDLAKSFLGLGRESGVAF</sequence>
<accession>A0A381VGI1</accession>
<dbReference type="GO" id="GO:0005829">
    <property type="term" value="C:cytosol"/>
    <property type="evidence" value="ECO:0007669"/>
    <property type="project" value="TreeGrafter"/>
</dbReference>
<evidence type="ECO:0000256" key="2">
    <source>
        <dbReference type="ARBA" id="ARBA00022723"/>
    </source>
</evidence>
<evidence type="ECO:0000313" key="6">
    <source>
        <dbReference type="EMBL" id="SVA38523.1"/>
    </source>
</evidence>
<dbReference type="SUPFAM" id="SSF47644">
    <property type="entry name" value="Methionine synthase domain"/>
    <property type="match status" value="1"/>
</dbReference>
<keyword evidence="3" id="KW-0170">Cobalt</keyword>
<dbReference type="GO" id="GO:0050667">
    <property type="term" value="P:homocysteine metabolic process"/>
    <property type="evidence" value="ECO:0007669"/>
    <property type="project" value="TreeGrafter"/>
</dbReference>
<evidence type="ECO:0000256" key="3">
    <source>
        <dbReference type="ARBA" id="ARBA00023285"/>
    </source>
</evidence>
<evidence type="ECO:0000259" key="5">
    <source>
        <dbReference type="PROSITE" id="PS51337"/>
    </source>
</evidence>
<evidence type="ECO:0008006" key="7">
    <source>
        <dbReference type="Google" id="ProtNLM"/>
    </source>
</evidence>
<dbReference type="GO" id="GO:0031419">
    <property type="term" value="F:cobalamin binding"/>
    <property type="evidence" value="ECO:0007669"/>
    <property type="project" value="InterPro"/>
</dbReference>
<dbReference type="InterPro" id="IPR003759">
    <property type="entry name" value="Cbl-bd_cap"/>
</dbReference>
<dbReference type="GO" id="GO:0008705">
    <property type="term" value="F:methionine synthase activity"/>
    <property type="evidence" value="ECO:0007669"/>
    <property type="project" value="TreeGrafter"/>
</dbReference>
<organism evidence="6">
    <name type="scientific">marine metagenome</name>
    <dbReference type="NCBI Taxonomy" id="408172"/>
    <lineage>
        <taxon>unclassified sequences</taxon>
        <taxon>metagenomes</taxon>
        <taxon>ecological metagenomes</taxon>
    </lineage>
</organism>
<dbReference type="Pfam" id="PF02310">
    <property type="entry name" value="B12-binding"/>
    <property type="match status" value="1"/>
</dbReference>
<dbReference type="CDD" id="cd02070">
    <property type="entry name" value="corrinoid_protein_B12-BD"/>
    <property type="match status" value="1"/>
</dbReference>
<name>A0A381VGI1_9ZZZZ</name>
<dbReference type="GO" id="GO:0046653">
    <property type="term" value="P:tetrahydrofolate metabolic process"/>
    <property type="evidence" value="ECO:0007669"/>
    <property type="project" value="TreeGrafter"/>
</dbReference>
<feature type="domain" description="B12-binding N-terminal" evidence="5">
    <location>
        <begin position="25"/>
        <end position="119"/>
    </location>
</feature>
<dbReference type="GO" id="GO:0046872">
    <property type="term" value="F:metal ion binding"/>
    <property type="evidence" value="ECO:0007669"/>
    <property type="project" value="UniProtKB-KW"/>
</dbReference>
<dbReference type="PROSITE" id="PS51337">
    <property type="entry name" value="B12_BINDING_NTER"/>
    <property type="match status" value="1"/>
</dbReference>
<dbReference type="Gene3D" id="3.40.50.280">
    <property type="entry name" value="Cobalamin-binding domain"/>
    <property type="match status" value="1"/>
</dbReference>
<dbReference type="InterPro" id="IPR036594">
    <property type="entry name" value="Meth_synthase_dom"/>
</dbReference>
<evidence type="ECO:0000256" key="1">
    <source>
        <dbReference type="ARBA" id="ARBA00010854"/>
    </source>
</evidence>
<evidence type="ECO:0000259" key="4">
    <source>
        <dbReference type="PROSITE" id="PS51332"/>
    </source>
</evidence>
<protein>
    <recommendedName>
        <fullName evidence="7">B12-binding domain-containing protein</fullName>
    </recommendedName>
</protein>
<dbReference type="EMBL" id="UINC01008563">
    <property type="protein sequence ID" value="SVA38523.1"/>
    <property type="molecule type" value="Genomic_DNA"/>
</dbReference>
<dbReference type="PROSITE" id="PS51332">
    <property type="entry name" value="B12_BINDING"/>
    <property type="match status" value="1"/>
</dbReference>
<reference evidence="6" key="1">
    <citation type="submission" date="2018-05" db="EMBL/GenBank/DDBJ databases">
        <authorList>
            <person name="Lanie J.A."/>
            <person name="Ng W.-L."/>
            <person name="Kazmierczak K.M."/>
            <person name="Andrzejewski T.M."/>
            <person name="Davidsen T.M."/>
            <person name="Wayne K.J."/>
            <person name="Tettelin H."/>
            <person name="Glass J.I."/>
            <person name="Rusch D."/>
            <person name="Podicherti R."/>
            <person name="Tsui H.-C.T."/>
            <person name="Winkler M.E."/>
        </authorList>
    </citation>
    <scope>NUCLEOTIDE SEQUENCE</scope>
</reference>